<dbReference type="EMBL" id="BAPV01000037">
    <property type="protein sequence ID" value="GBQ90987.1"/>
    <property type="molecule type" value="Genomic_DNA"/>
</dbReference>
<comment type="caution">
    <text evidence="3">The sequence shown here is derived from an EMBL/GenBank/DDBJ whole genome shotgun (WGS) entry which is preliminary data.</text>
</comment>
<evidence type="ECO:0000313" key="4">
    <source>
        <dbReference type="Proteomes" id="UP001062776"/>
    </source>
</evidence>
<proteinExistence type="predicted"/>
<feature type="compositionally biased region" description="Polar residues" evidence="1">
    <location>
        <begin position="113"/>
        <end position="122"/>
    </location>
</feature>
<evidence type="ECO:0000313" key="3">
    <source>
        <dbReference type="EMBL" id="GBQ90987.1"/>
    </source>
</evidence>
<name>A0ABQ0Q4E9_9PROT</name>
<feature type="chain" id="PRO_5045081996" evidence="2">
    <location>
        <begin position="22"/>
        <end position="122"/>
    </location>
</feature>
<protein>
    <submittedName>
        <fullName evidence="3">Uncharacterized protein</fullName>
    </submittedName>
</protein>
<sequence length="122" mass="13448">MRYSNNIIPLFVLITVSSSFADPVHNTRNHDKKKWIDLGTDKIESYRVTGKRNQPPLGYLDTPSVEITHGPDPDDTSAERKDPITGTDLTKFGSAYMDSNPVKTGKPGDATGNVASRDNFSH</sequence>
<accession>A0ABQ0Q4E9</accession>
<reference evidence="3" key="1">
    <citation type="submission" date="2013-04" db="EMBL/GenBank/DDBJ databases">
        <title>The genome sequencing project of 58 acetic acid bacteria.</title>
        <authorList>
            <person name="Okamoto-Kainuma A."/>
            <person name="Ishikawa M."/>
            <person name="Umino S."/>
            <person name="Koizumi Y."/>
            <person name="Shiwa Y."/>
            <person name="Yoshikawa H."/>
            <person name="Matsutani M."/>
            <person name="Matsushita K."/>
        </authorList>
    </citation>
    <scope>NUCLEOTIDE SEQUENCE</scope>
    <source>
        <strain evidence="3">NRIC 0535</strain>
    </source>
</reference>
<organism evidence="3 4">
    <name type="scientific">Asaia krungthepensis NRIC 0535</name>
    <dbReference type="NCBI Taxonomy" id="1307925"/>
    <lineage>
        <taxon>Bacteria</taxon>
        <taxon>Pseudomonadati</taxon>
        <taxon>Pseudomonadota</taxon>
        <taxon>Alphaproteobacteria</taxon>
        <taxon>Acetobacterales</taxon>
        <taxon>Acetobacteraceae</taxon>
        <taxon>Asaia</taxon>
    </lineage>
</organism>
<feature type="compositionally biased region" description="Basic and acidic residues" evidence="1">
    <location>
        <begin position="69"/>
        <end position="83"/>
    </location>
</feature>
<keyword evidence="4" id="KW-1185">Reference proteome</keyword>
<evidence type="ECO:0000256" key="2">
    <source>
        <dbReference type="SAM" id="SignalP"/>
    </source>
</evidence>
<keyword evidence="2" id="KW-0732">Signal</keyword>
<gene>
    <name evidence="3" type="ORF">AA0535_2169</name>
</gene>
<dbReference type="Proteomes" id="UP001062776">
    <property type="component" value="Unassembled WGS sequence"/>
</dbReference>
<feature type="signal peptide" evidence="2">
    <location>
        <begin position="1"/>
        <end position="21"/>
    </location>
</feature>
<evidence type="ECO:0000256" key="1">
    <source>
        <dbReference type="SAM" id="MobiDB-lite"/>
    </source>
</evidence>
<feature type="region of interest" description="Disordered" evidence="1">
    <location>
        <begin position="48"/>
        <end position="122"/>
    </location>
</feature>